<dbReference type="CDD" id="cd07995">
    <property type="entry name" value="TPK"/>
    <property type="match status" value="1"/>
</dbReference>
<dbReference type="InterPro" id="IPR006282">
    <property type="entry name" value="Thi_PPkinase"/>
</dbReference>
<dbReference type="AlphaFoldDB" id="A0A948T2I2"/>
<dbReference type="InterPro" id="IPR007373">
    <property type="entry name" value="Thiamin_PyroPKinase_B1-bd"/>
</dbReference>
<evidence type="ECO:0000313" key="7">
    <source>
        <dbReference type="EMBL" id="MBU3806144.1"/>
    </source>
</evidence>
<proteinExistence type="predicted"/>
<dbReference type="PANTHER" id="PTHR41299">
    <property type="entry name" value="THIAMINE PYROPHOSPHOKINASE"/>
    <property type="match status" value="1"/>
</dbReference>
<dbReference type="PANTHER" id="PTHR41299:SF1">
    <property type="entry name" value="THIAMINE PYROPHOSPHOKINASE"/>
    <property type="match status" value="1"/>
</dbReference>
<keyword evidence="4" id="KW-0067">ATP-binding</keyword>
<dbReference type="GO" id="GO:0006772">
    <property type="term" value="P:thiamine metabolic process"/>
    <property type="evidence" value="ECO:0007669"/>
    <property type="project" value="UniProtKB-UniRule"/>
</dbReference>
<dbReference type="GO" id="GO:0005524">
    <property type="term" value="F:ATP binding"/>
    <property type="evidence" value="ECO:0007669"/>
    <property type="project" value="UniProtKB-KW"/>
</dbReference>
<dbReference type="InterPro" id="IPR036371">
    <property type="entry name" value="TPK_B1-bd_sf"/>
</dbReference>
<dbReference type="GO" id="GO:0009229">
    <property type="term" value="P:thiamine diphosphate biosynthetic process"/>
    <property type="evidence" value="ECO:0007669"/>
    <property type="project" value="InterPro"/>
</dbReference>
<protein>
    <recommendedName>
        <fullName evidence="5">Thiamine diphosphokinase</fullName>
        <ecNumber evidence="5">2.7.6.2</ecNumber>
    </recommendedName>
</protein>
<name>A0A948T2I2_9FIRM</name>
<dbReference type="SUPFAM" id="SSF63999">
    <property type="entry name" value="Thiamin pyrophosphokinase, catalytic domain"/>
    <property type="match status" value="1"/>
</dbReference>
<evidence type="ECO:0000256" key="4">
    <source>
        <dbReference type="ARBA" id="ARBA00022840"/>
    </source>
</evidence>
<accession>A0A948T2I2</accession>
<dbReference type="Proteomes" id="UP000713596">
    <property type="component" value="Unassembled WGS sequence"/>
</dbReference>
<evidence type="ECO:0000313" key="8">
    <source>
        <dbReference type="Proteomes" id="UP000713596"/>
    </source>
</evidence>
<dbReference type="GO" id="GO:0016301">
    <property type="term" value="F:kinase activity"/>
    <property type="evidence" value="ECO:0007669"/>
    <property type="project" value="UniProtKB-KW"/>
</dbReference>
<organism evidence="7 8">
    <name type="scientific">Candidatus Allofournierella pullistercoris</name>
    <dbReference type="NCBI Taxonomy" id="2838597"/>
    <lineage>
        <taxon>Bacteria</taxon>
        <taxon>Bacillati</taxon>
        <taxon>Bacillota</taxon>
        <taxon>Clostridia</taxon>
        <taxon>Eubacteriales</taxon>
        <taxon>Oscillospiraceae</taxon>
        <taxon>Allofournierella</taxon>
    </lineage>
</organism>
<dbReference type="InterPro" id="IPR007371">
    <property type="entry name" value="TPK_catalytic"/>
</dbReference>
<dbReference type="InterPro" id="IPR036759">
    <property type="entry name" value="TPK_catalytic_sf"/>
</dbReference>
<keyword evidence="2" id="KW-0547">Nucleotide-binding</keyword>
<sequence>MGCVIVSAGPLGERAVAQIQQDDYIIACDGGWKRLEQWNTQPHLVVGDFDSSHPPKGMECICLPTEKDDTDTHYAARLAVQKGYTQIIMLGALGGARMEHTFANIATALWLARQGCKVSLVDENSRVYPVLSGQCFSLAYDPAVYLSIFPLQSVASGVSLKGTKYPMQDGTLNSDYPIGVSNEILADGAEIQAGQGDLLVIVTQKDNQLGTNEE</sequence>
<feature type="domain" description="Thiamin pyrophosphokinase thiamin-binding" evidence="6">
    <location>
        <begin position="133"/>
        <end position="199"/>
    </location>
</feature>
<dbReference type="GO" id="GO:0004788">
    <property type="term" value="F:thiamine diphosphokinase activity"/>
    <property type="evidence" value="ECO:0007669"/>
    <property type="project" value="UniProtKB-UniRule"/>
</dbReference>
<comment type="caution">
    <text evidence="7">The sequence shown here is derived from an EMBL/GenBank/DDBJ whole genome shotgun (WGS) entry which is preliminary data.</text>
</comment>
<keyword evidence="1 7" id="KW-0808">Transferase</keyword>
<evidence type="ECO:0000256" key="5">
    <source>
        <dbReference type="NCBIfam" id="TIGR01378"/>
    </source>
</evidence>
<dbReference type="Pfam" id="PF04263">
    <property type="entry name" value="TPK_catalytic"/>
    <property type="match status" value="1"/>
</dbReference>
<dbReference type="EMBL" id="JAHLFP010000035">
    <property type="protein sequence ID" value="MBU3806144.1"/>
    <property type="molecule type" value="Genomic_DNA"/>
</dbReference>
<evidence type="ECO:0000256" key="2">
    <source>
        <dbReference type="ARBA" id="ARBA00022741"/>
    </source>
</evidence>
<evidence type="ECO:0000259" key="6">
    <source>
        <dbReference type="SMART" id="SM00983"/>
    </source>
</evidence>
<keyword evidence="3" id="KW-0418">Kinase</keyword>
<dbReference type="GO" id="GO:0030975">
    <property type="term" value="F:thiamine binding"/>
    <property type="evidence" value="ECO:0007669"/>
    <property type="project" value="InterPro"/>
</dbReference>
<dbReference type="EC" id="2.7.6.2" evidence="5"/>
<dbReference type="NCBIfam" id="TIGR01378">
    <property type="entry name" value="thi_PPkinase"/>
    <property type="match status" value="1"/>
</dbReference>
<dbReference type="SMART" id="SM00983">
    <property type="entry name" value="TPK_B1_binding"/>
    <property type="match status" value="1"/>
</dbReference>
<reference evidence="7" key="1">
    <citation type="journal article" date="2021" name="PeerJ">
        <title>Extensive microbial diversity within the chicken gut microbiome revealed by metagenomics and culture.</title>
        <authorList>
            <person name="Gilroy R."/>
            <person name="Ravi A."/>
            <person name="Getino M."/>
            <person name="Pursley I."/>
            <person name="Horton D.L."/>
            <person name="Alikhan N.F."/>
            <person name="Baker D."/>
            <person name="Gharbi K."/>
            <person name="Hall N."/>
            <person name="Watson M."/>
            <person name="Adriaenssens E.M."/>
            <person name="Foster-Nyarko E."/>
            <person name="Jarju S."/>
            <person name="Secka A."/>
            <person name="Antonio M."/>
            <person name="Oren A."/>
            <person name="Chaudhuri R.R."/>
            <person name="La Ragione R."/>
            <person name="Hildebrand F."/>
            <person name="Pallen M.J."/>
        </authorList>
    </citation>
    <scope>NUCLEOTIDE SEQUENCE</scope>
    <source>
        <strain evidence="7">B5_2728</strain>
    </source>
</reference>
<gene>
    <name evidence="7" type="ORF">H9882_04555</name>
</gene>
<dbReference type="InterPro" id="IPR053149">
    <property type="entry name" value="TPK"/>
</dbReference>
<reference evidence="7" key="2">
    <citation type="submission" date="2021-04" db="EMBL/GenBank/DDBJ databases">
        <authorList>
            <person name="Gilroy R."/>
        </authorList>
    </citation>
    <scope>NUCLEOTIDE SEQUENCE</scope>
    <source>
        <strain evidence="7">B5_2728</strain>
    </source>
</reference>
<dbReference type="Gene3D" id="3.40.50.10240">
    <property type="entry name" value="Thiamin pyrophosphokinase, catalytic domain"/>
    <property type="match status" value="1"/>
</dbReference>
<dbReference type="Pfam" id="PF04265">
    <property type="entry name" value="TPK_B1_binding"/>
    <property type="match status" value="1"/>
</dbReference>
<dbReference type="SUPFAM" id="SSF63862">
    <property type="entry name" value="Thiamin pyrophosphokinase, substrate-binding domain"/>
    <property type="match status" value="1"/>
</dbReference>
<evidence type="ECO:0000256" key="3">
    <source>
        <dbReference type="ARBA" id="ARBA00022777"/>
    </source>
</evidence>
<evidence type="ECO:0000256" key="1">
    <source>
        <dbReference type="ARBA" id="ARBA00022679"/>
    </source>
</evidence>